<evidence type="ECO:0000256" key="1">
    <source>
        <dbReference type="ARBA" id="ARBA00001561"/>
    </source>
</evidence>
<sequence>MQRCRLLGVVAVAAAALVITEPAAARADEQRQRAFAEAAAEHDVPEELLVAVSYLQSRWDANEGRPSVAAGYGPMHLTDVASANAGGTHHEHAEDPRGDTARKPLVPRRAESDLSAPSLRTLERAAELSGLSPAELRADPSANIRGGAALLAEHQRALGGASDDPADWYGAVARYSGATDTATARAFADEVYAVLNTGVSTTTDDGQRVRLDAAPVQPDRSVLDRMGLSPAAPGAAECPSGLGCQWLPAPYEKFTGADGAATYGNHDKANRPSSQKVDYIVIHDTEASYDSTVRSVQNPKYVSWHYTLRSSDGHIAQHVPTKDVAWHAGNWYVNAKAIGLEHEGFAAQGSWYTEVMYRTSAKLVKHLAAKYSVPLDRHHILGHDTVPGLVPERVRQMHWDPGPYWNWAHYFTLLGAPLAAEGSPGTGIVTVKPDYAKNKPRFTGCSGGGACPARGSSAVPLRSAPNDTAALLKDIGLRPGGERSTMHVSDIGSRVSTGQQFAVAERRGAWTAVWYLGQKGWLRTAHTVPATGQRVRAKGGKPVAVYGRAYPRASAYPAGIEPQPDVALQYTMPPGQDYVLGGDVASEYYKATTFDAAGHVVVRGERYLQVQYGHRIGFVKADAVTVR</sequence>
<feature type="chain" id="PRO_5045259826" description="N-acetylmuramoyl-L-alanine amidase" evidence="6">
    <location>
        <begin position="28"/>
        <end position="627"/>
    </location>
</feature>
<dbReference type="PANTHER" id="PTHR30417">
    <property type="entry name" value="N-ACETYLMURAMOYL-L-ALANINE AMIDASE AMID"/>
    <property type="match status" value="1"/>
</dbReference>
<dbReference type="InterPro" id="IPR036505">
    <property type="entry name" value="Amidase/PGRP_sf"/>
</dbReference>
<reference evidence="9" key="1">
    <citation type="journal article" date="2019" name="Int. J. Syst. Evol. Microbiol.">
        <title>The Global Catalogue of Microorganisms (GCM) 10K type strain sequencing project: providing services to taxonomists for standard genome sequencing and annotation.</title>
        <authorList>
            <consortium name="The Broad Institute Genomics Platform"/>
            <consortium name="The Broad Institute Genome Sequencing Center for Infectious Disease"/>
            <person name="Wu L."/>
            <person name="Ma J."/>
        </authorList>
    </citation>
    <scope>NUCLEOTIDE SEQUENCE [LARGE SCALE GENOMIC DNA]</scope>
    <source>
        <strain evidence="9">CCUG 59778</strain>
    </source>
</reference>
<evidence type="ECO:0000256" key="3">
    <source>
        <dbReference type="ARBA" id="ARBA00022801"/>
    </source>
</evidence>
<keyword evidence="4" id="KW-0961">Cell wall biogenesis/degradation</keyword>
<feature type="region of interest" description="Disordered" evidence="5">
    <location>
        <begin position="80"/>
        <end position="115"/>
    </location>
</feature>
<dbReference type="InterPro" id="IPR051206">
    <property type="entry name" value="NAMLAA_amidase_2"/>
</dbReference>
<organism evidence="8 9">
    <name type="scientific">Actinokineospora guangxiensis</name>
    <dbReference type="NCBI Taxonomy" id="1490288"/>
    <lineage>
        <taxon>Bacteria</taxon>
        <taxon>Bacillati</taxon>
        <taxon>Actinomycetota</taxon>
        <taxon>Actinomycetes</taxon>
        <taxon>Pseudonocardiales</taxon>
        <taxon>Pseudonocardiaceae</taxon>
        <taxon>Actinokineospora</taxon>
    </lineage>
</organism>
<evidence type="ECO:0000313" key="8">
    <source>
        <dbReference type="EMBL" id="MFC5286124.1"/>
    </source>
</evidence>
<dbReference type="RefSeq" id="WP_378243675.1">
    <property type="nucleotide sequence ID" value="NZ_JBHSKF010000001.1"/>
</dbReference>
<evidence type="ECO:0000313" key="9">
    <source>
        <dbReference type="Proteomes" id="UP001596157"/>
    </source>
</evidence>
<dbReference type="Pfam" id="PF01510">
    <property type="entry name" value="Amidase_2"/>
    <property type="match status" value="1"/>
</dbReference>
<dbReference type="Gene3D" id="1.10.530.10">
    <property type="match status" value="1"/>
</dbReference>
<dbReference type="EC" id="3.5.1.28" evidence="2"/>
<evidence type="ECO:0000256" key="2">
    <source>
        <dbReference type="ARBA" id="ARBA00011901"/>
    </source>
</evidence>
<keyword evidence="6" id="KW-0732">Signal</keyword>
<dbReference type="Gene3D" id="3.40.80.10">
    <property type="entry name" value="Peptidoglycan recognition protein-like"/>
    <property type="match status" value="1"/>
</dbReference>
<feature type="signal peptide" evidence="6">
    <location>
        <begin position="1"/>
        <end position="27"/>
    </location>
</feature>
<dbReference type="EMBL" id="JBHSKF010000001">
    <property type="protein sequence ID" value="MFC5286124.1"/>
    <property type="molecule type" value="Genomic_DNA"/>
</dbReference>
<comment type="catalytic activity">
    <reaction evidence="1">
        <text>Hydrolyzes the link between N-acetylmuramoyl residues and L-amino acid residues in certain cell-wall glycopeptides.</text>
        <dbReference type="EC" id="3.5.1.28"/>
    </reaction>
</comment>
<evidence type="ECO:0000256" key="6">
    <source>
        <dbReference type="SAM" id="SignalP"/>
    </source>
</evidence>
<dbReference type="PANTHER" id="PTHR30417:SF1">
    <property type="entry name" value="N-ACETYLMURAMOYL-L-ALANINE AMIDASE AMID"/>
    <property type="match status" value="1"/>
</dbReference>
<protein>
    <recommendedName>
        <fullName evidence="2">N-acetylmuramoyl-L-alanine amidase</fullName>
        <ecNumber evidence="2">3.5.1.28</ecNumber>
    </recommendedName>
</protein>
<dbReference type="Proteomes" id="UP001596157">
    <property type="component" value="Unassembled WGS sequence"/>
</dbReference>
<keyword evidence="9" id="KW-1185">Reference proteome</keyword>
<dbReference type="GO" id="GO:0008745">
    <property type="term" value="F:N-acetylmuramoyl-L-alanine amidase activity"/>
    <property type="evidence" value="ECO:0007669"/>
    <property type="project" value="UniProtKB-EC"/>
</dbReference>
<evidence type="ECO:0000256" key="5">
    <source>
        <dbReference type="SAM" id="MobiDB-lite"/>
    </source>
</evidence>
<keyword evidence="3 8" id="KW-0378">Hydrolase</keyword>
<feature type="compositionally biased region" description="Basic and acidic residues" evidence="5">
    <location>
        <begin position="88"/>
        <end position="112"/>
    </location>
</feature>
<gene>
    <name evidence="8" type="ORF">ACFPM7_03600</name>
</gene>
<dbReference type="CDD" id="cd06583">
    <property type="entry name" value="PGRP"/>
    <property type="match status" value="1"/>
</dbReference>
<dbReference type="SMART" id="SM00644">
    <property type="entry name" value="Ami_2"/>
    <property type="match status" value="1"/>
</dbReference>
<evidence type="ECO:0000259" key="7">
    <source>
        <dbReference type="SMART" id="SM00644"/>
    </source>
</evidence>
<comment type="caution">
    <text evidence="8">The sequence shown here is derived from an EMBL/GenBank/DDBJ whole genome shotgun (WGS) entry which is preliminary data.</text>
</comment>
<name>A0ABW0EJM3_9PSEU</name>
<feature type="domain" description="N-acetylmuramoyl-L-alanine amidase" evidence="7">
    <location>
        <begin position="266"/>
        <end position="402"/>
    </location>
</feature>
<dbReference type="InterPro" id="IPR002502">
    <property type="entry name" value="Amidase_domain"/>
</dbReference>
<proteinExistence type="predicted"/>
<accession>A0ABW0EJM3</accession>
<dbReference type="SUPFAM" id="SSF55846">
    <property type="entry name" value="N-acetylmuramoyl-L-alanine amidase-like"/>
    <property type="match status" value="1"/>
</dbReference>
<evidence type="ECO:0000256" key="4">
    <source>
        <dbReference type="ARBA" id="ARBA00023316"/>
    </source>
</evidence>